<dbReference type="InterPro" id="IPR013094">
    <property type="entry name" value="AB_hydrolase_3"/>
</dbReference>
<evidence type="ECO:0000313" key="5">
    <source>
        <dbReference type="EMBL" id="GAA1227492.1"/>
    </source>
</evidence>
<evidence type="ECO:0000256" key="2">
    <source>
        <dbReference type="ARBA" id="ARBA00022801"/>
    </source>
</evidence>
<keyword evidence="2" id="KW-0378">Hydrolase</keyword>
<dbReference type="SUPFAM" id="SSF53474">
    <property type="entry name" value="alpha/beta-Hydrolases"/>
    <property type="match status" value="1"/>
</dbReference>
<dbReference type="InterPro" id="IPR029068">
    <property type="entry name" value="Glyas_Bleomycin-R_OHBP_Dase"/>
</dbReference>
<organism evidence="5 6">
    <name type="scientific">Kitasatospora nipponensis</name>
    <dbReference type="NCBI Taxonomy" id="258049"/>
    <lineage>
        <taxon>Bacteria</taxon>
        <taxon>Bacillati</taxon>
        <taxon>Actinomycetota</taxon>
        <taxon>Actinomycetes</taxon>
        <taxon>Kitasatosporales</taxon>
        <taxon>Streptomycetaceae</taxon>
        <taxon>Kitasatospora</taxon>
    </lineage>
</organism>
<dbReference type="PROSITE" id="PS51819">
    <property type="entry name" value="VOC"/>
    <property type="match status" value="1"/>
</dbReference>
<dbReference type="Gene3D" id="3.40.50.1820">
    <property type="entry name" value="alpha/beta hydrolase"/>
    <property type="match status" value="1"/>
</dbReference>
<dbReference type="Pfam" id="PF00903">
    <property type="entry name" value="Glyoxalase"/>
    <property type="match status" value="1"/>
</dbReference>
<feature type="compositionally biased region" description="Basic residues" evidence="3">
    <location>
        <begin position="165"/>
        <end position="176"/>
    </location>
</feature>
<feature type="domain" description="VOC" evidence="4">
    <location>
        <begin position="3"/>
        <end position="136"/>
    </location>
</feature>
<dbReference type="SUPFAM" id="SSF54593">
    <property type="entry name" value="Glyoxalase/Bleomycin resistance protein/Dihydroxybiphenyl dioxygenase"/>
    <property type="match status" value="1"/>
</dbReference>
<comment type="similarity">
    <text evidence="1">Belongs to the 'GDXG' lipolytic enzyme family.</text>
</comment>
<feature type="region of interest" description="Disordered" evidence="3">
    <location>
        <begin position="111"/>
        <end position="176"/>
    </location>
</feature>
<dbReference type="CDD" id="cd07263">
    <property type="entry name" value="VOC_like"/>
    <property type="match status" value="1"/>
</dbReference>
<dbReference type="Proteomes" id="UP001500037">
    <property type="component" value="Unassembled WGS sequence"/>
</dbReference>
<dbReference type="Pfam" id="PF07859">
    <property type="entry name" value="Abhydrolase_3"/>
    <property type="match status" value="1"/>
</dbReference>
<evidence type="ECO:0000259" key="4">
    <source>
        <dbReference type="PROSITE" id="PS51819"/>
    </source>
</evidence>
<proteinExistence type="inferred from homology"/>
<dbReference type="InterPro" id="IPR050300">
    <property type="entry name" value="GDXG_lipolytic_enzyme"/>
</dbReference>
<dbReference type="PROSITE" id="PS01173">
    <property type="entry name" value="LIPASE_GDXG_HIS"/>
    <property type="match status" value="1"/>
</dbReference>
<accession>A0ABP4GK08</accession>
<gene>
    <name evidence="5" type="ORF">GCM10009665_17480</name>
</gene>
<dbReference type="InterPro" id="IPR002168">
    <property type="entry name" value="Lipase_GDXG_HIS_AS"/>
</dbReference>
<protein>
    <recommendedName>
        <fullName evidence="4">VOC domain-containing protein</fullName>
    </recommendedName>
</protein>
<sequence length="490" mass="52364">MIRITNAQIWVHDQEEALAFYTDKVGLEVRADVTIPELGDFRWLSVGPVGQDDIAIVLMEIPGPPLFDAETSAQVRELTAKGATGTVFLGTDDCDASYAEMVARGVEFIDKPEDRPYGRDASFRDPSGNNIRLTQVSEQASPTPPPRPRAAPRAGGGRAPVLRTAQHRRPARRARRSFRAMPLDPALATLTEQVDARPPLLIADTAPDELRAVIGRAHAATAARPVEVGSVVDGALPGPDGDVPVRVYRPSGGGPAPTVVFFHGGGWIAGDLETHDGVARRICRDLDAVVVAVHYRRAPEHPFPAPLADCLAAARWVADHIEEFGGRRTALAVAGDGAGATLAAVTALTFRDEGRPLAAQLLAYPPVDFLGGYGSHVEYTDGYLLTFQMLQDIRELYLGDDQQAAADWRASPLRAPSHQGLAPAVIGTAQYDPLCDEGLAYANKLRAAGVDVVHHTCDGLTHAFLHLTGTSRGADAATGRLLAELARRLT</sequence>
<keyword evidence="6" id="KW-1185">Reference proteome</keyword>
<dbReference type="EMBL" id="BAAALF010000020">
    <property type="protein sequence ID" value="GAA1227492.1"/>
    <property type="molecule type" value="Genomic_DNA"/>
</dbReference>
<dbReference type="RefSeq" id="WP_344440678.1">
    <property type="nucleotide sequence ID" value="NZ_BAAALF010000020.1"/>
</dbReference>
<dbReference type="PANTHER" id="PTHR48081:SF8">
    <property type="entry name" value="ALPHA_BETA HYDROLASE FOLD-3 DOMAIN-CONTAINING PROTEIN-RELATED"/>
    <property type="match status" value="1"/>
</dbReference>
<feature type="compositionally biased region" description="Polar residues" evidence="3">
    <location>
        <begin position="127"/>
        <end position="141"/>
    </location>
</feature>
<dbReference type="InterPro" id="IPR037523">
    <property type="entry name" value="VOC_core"/>
</dbReference>
<comment type="caution">
    <text evidence="5">The sequence shown here is derived from an EMBL/GenBank/DDBJ whole genome shotgun (WGS) entry which is preliminary data.</text>
</comment>
<evidence type="ECO:0000313" key="6">
    <source>
        <dbReference type="Proteomes" id="UP001500037"/>
    </source>
</evidence>
<dbReference type="InterPro" id="IPR004360">
    <property type="entry name" value="Glyas_Fos-R_dOase_dom"/>
</dbReference>
<dbReference type="Gene3D" id="3.10.180.10">
    <property type="entry name" value="2,3-Dihydroxybiphenyl 1,2-Dioxygenase, domain 1"/>
    <property type="match status" value="1"/>
</dbReference>
<reference evidence="6" key="1">
    <citation type="journal article" date="2019" name="Int. J. Syst. Evol. Microbiol.">
        <title>The Global Catalogue of Microorganisms (GCM) 10K type strain sequencing project: providing services to taxonomists for standard genome sequencing and annotation.</title>
        <authorList>
            <consortium name="The Broad Institute Genomics Platform"/>
            <consortium name="The Broad Institute Genome Sequencing Center for Infectious Disease"/>
            <person name="Wu L."/>
            <person name="Ma J."/>
        </authorList>
    </citation>
    <scope>NUCLEOTIDE SEQUENCE [LARGE SCALE GENOMIC DNA]</scope>
    <source>
        <strain evidence="6">JCM 13004</strain>
    </source>
</reference>
<evidence type="ECO:0000256" key="1">
    <source>
        <dbReference type="ARBA" id="ARBA00010515"/>
    </source>
</evidence>
<dbReference type="InterPro" id="IPR029058">
    <property type="entry name" value="AB_hydrolase_fold"/>
</dbReference>
<evidence type="ECO:0000256" key="3">
    <source>
        <dbReference type="SAM" id="MobiDB-lite"/>
    </source>
</evidence>
<feature type="compositionally biased region" description="Basic and acidic residues" evidence="3">
    <location>
        <begin position="111"/>
        <end position="123"/>
    </location>
</feature>
<dbReference type="PANTHER" id="PTHR48081">
    <property type="entry name" value="AB HYDROLASE SUPERFAMILY PROTEIN C4A8.06C"/>
    <property type="match status" value="1"/>
</dbReference>
<name>A0ABP4GK08_9ACTN</name>